<reference evidence="1 2" key="1">
    <citation type="submission" date="2019-03" db="EMBL/GenBank/DDBJ databases">
        <title>Above-ground endophytic microbial communities from plants in different locations in the United States.</title>
        <authorList>
            <person name="Frank C."/>
        </authorList>
    </citation>
    <scope>NUCLEOTIDE SEQUENCE [LARGE SCALE GENOMIC DNA]</scope>
    <source>
        <strain evidence="1 2">LP_2_YM</strain>
    </source>
</reference>
<dbReference type="RefSeq" id="WP_131933070.1">
    <property type="nucleotide sequence ID" value="NZ_SMDF01000006.1"/>
</dbReference>
<name>A0A4R4BEN3_BACTU</name>
<dbReference type="AlphaFoldDB" id="A0A4R4BEN3"/>
<evidence type="ECO:0000313" key="2">
    <source>
        <dbReference type="Proteomes" id="UP000295285"/>
    </source>
</evidence>
<dbReference type="EMBL" id="SMDG01000006">
    <property type="protein sequence ID" value="TCW55453.1"/>
    <property type="molecule type" value="Genomic_DNA"/>
</dbReference>
<evidence type="ECO:0000313" key="1">
    <source>
        <dbReference type="EMBL" id="TCW55453.1"/>
    </source>
</evidence>
<proteinExistence type="predicted"/>
<comment type="caution">
    <text evidence="1">The sequence shown here is derived from an EMBL/GenBank/DDBJ whole genome shotgun (WGS) entry which is preliminary data.</text>
</comment>
<evidence type="ECO:0008006" key="3">
    <source>
        <dbReference type="Google" id="ProtNLM"/>
    </source>
</evidence>
<dbReference type="Proteomes" id="UP000295285">
    <property type="component" value="Unassembled WGS sequence"/>
</dbReference>
<organism evidence="1 2">
    <name type="scientific">Bacillus thuringiensis</name>
    <dbReference type="NCBI Taxonomy" id="1428"/>
    <lineage>
        <taxon>Bacteria</taxon>
        <taxon>Bacillati</taxon>
        <taxon>Bacillota</taxon>
        <taxon>Bacilli</taxon>
        <taxon>Bacillales</taxon>
        <taxon>Bacillaceae</taxon>
        <taxon>Bacillus</taxon>
        <taxon>Bacillus cereus group</taxon>
    </lineage>
</organism>
<gene>
    <name evidence="1" type="ORF">EC910_10664</name>
</gene>
<sequence>MSNAIAAIRKLVESDEIIKTNLSEYGEGEDKDKGPALTFQTAQDDMEMPYVVMRIEADNPDDVEIIDRMILNFDVYCDNGDYDKAKLIATRIEKLLDREVGLKDDGILSIHRAGKLPVPDEDPSIIHINAKFLVRTIRTDLY</sequence>
<accession>A0A4R4BEN3</accession>
<protein>
    <recommendedName>
        <fullName evidence="3">DUF3168 domain-containing protein</fullName>
    </recommendedName>
</protein>